<protein>
    <recommendedName>
        <fullName evidence="6">Glycoside hydrolase family 127 protein</fullName>
    </recommendedName>
</protein>
<comment type="caution">
    <text evidence="4">The sequence shown here is derived from an EMBL/GenBank/DDBJ whole genome shotgun (WGS) entry which is preliminary data.</text>
</comment>
<feature type="domain" description="Atrophied bacterial Ig" evidence="2">
    <location>
        <begin position="8"/>
        <end position="89"/>
    </location>
</feature>
<reference evidence="4 5" key="1">
    <citation type="journal article" date="2023" name="Int. J. Syst. Evol. Microbiol.">
        <title>Sellimonas catena sp. nov., isolated from human faeces.</title>
        <authorList>
            <person name="Hisatomi A."/>
            <person name="Ohkuma M."/>
            <person name="Sakamoto M."/>
        </authorList>
    </citation>
    <scope>NUCLEOTIDE SEQUENCE [LARGE SCALE GENOMIC DNA]</scope>
    <source>
        <strain evidence="4 5">12EGH17</strain>
    </source>
</reference>
<name>A0A9W6C731_9FIRM</name>
<dbReference type="GO" id="GO:0005975">
    <property type="term" value="P:carbohydrate metabolic process"/>
    <property type="evidence" value="ECO:0007669"/>
    <property type="project" value="InterPro"/>
</dbReference>
<dbReference type="Pfam" id="PF20736">
    <property type="entry name" value="Glyco_hydro127M"/>
    <property type="match status" value="1"/>
</dbReference>
<evidence type="ECO:0000259" key="1">
    <source>
        <dbReference type="Pfam" id="PF07944"/>
    </source>
</evidence>
<dbReference type="EMBL" id="BSBO01000017">
    <property type="protein sequence ID" value="GLG04619.1"/>
    <property type="molecule type" value="Genomic_DNA"/>
</dbReference>
<dbReference type="InterPro" id="IPR046780">
    <property type="entry name" value="aBig_2"/>
</dbReference>
<dbReference type="PANTHER" id="PTHR31151">
    <property type="entry name" value="PROLINE-TRNA LIGASE (DUF1680)"/>
    <property type="match status" value="1"/>
</dbReference>
<dbReference type="InterPro" id="IPR008928">
    <property type="entry name" value="6-hairpin_glycosidase_sf"/>
</dbReference>
<dbReference type="Pfam" id="PF07944">
    <property type="entry name" value="Beta-AFase-like_GH127_cat"/>
    <property type="match status" value="1"/>
</dbReference>
<gene>
    <name evidence="4" type="ORF">Selli1_17930</name>
</gene>
<dbReference type="Proteomes" id="UP001145145">
    <property type="component" value="Unassembled WGS sequence"/>
</dbReference>
<proteinExistence type="predicted"/>
<evidence type="ECO:0008006" key="6">
    <source>
        <dbReference type="Google" id="ProtNLM"/>
    </source>
</evidence>
<sequence length="752" mass="86882">MEAKEIIKKDMEALYLGNLNTVEFNLNLPKKGKYGSEIIWKSGHERFLDSEGNVKRPPYGTGDRTISLWATFCAGGVTEEKEYKVCILEEKPQIVVESVEEPELEAQAGVQVYLPYVAVIHTRDGKTLVHRINWKEGAQRVYERVGNFREEGMLDGLDFPVFCKVTVKKEIQKVEKNTEPLIGYFDHGEAVLEEGSRFYTAQEEMQEFLLQMDDDRMLYNFREASGLDVKGAEPMTGWDAPECHLKGHTSGHYLSALALCYKAGGNKTIKEKACYMIEELGKCQDAFEKIPGIRKGFLSGYPEDQFDKLEEYTPYPEIWAPYYTLHKIFAGLLDCYEFVGIDQALEIAVKLGEWVYRRLSGLPREKRMKMWGMYIAGEYGGMNDVMARLYRITGKKEFLETAGYFDNEKLFLPMEKGIDALENLHANQHIPQVIGAMEIFRASGEKRYYDIASYFWKAVTESHLYTIGGTGENEMFHGPGCIGNLLTKHTAESCASYNMLKLTKELYRYENKKEMMDYYERTMTNHILGGREHGATGETVYFMPLAPGFHKEFEHENSCCHGTGMESHFKYADMIYAYQGEKLFVNLFVKSRLEWKEAGITIRQKTEMEAPESVILEVESKREFPMYIRIPKWSREGRKIWMDSVEQNGWTEADGYIQMDVPEGRHEIRCLFPCGFYLEKTPDRPELHTLLYGPYVLAALSGDKNFLELDLDGQKAADEVRKTGLEFQYRDLTWKPLFDIEEEAFQVYWKKK</sequence>
<accession>A0A9W6C731</accession>
<dbReference type="InterPro" id="IPR012878">
    <property type="entry name" value="Beta-AFase-like_GH127_cat"/>
</dbReference>
<dbReference type="PANTHER" id="PTHR31151:SF0">
    <property type="entry name" value="PROLINE-TRNA LIGASE (DUF1680)"/>
    <property type="match status" value="1"/>
</dbReference>
<organism evidence="4 5">
    <name type="scientific">Sellimonas catena</name>
    <dbReference type="NCBI Taxonomy" id="2994035"/>
    <lineage>
        <taxon>Bacteria</taxon>
        <taxon>Bacillati</taxon>
        <taxon>Bacillota</taxon>
        <taxon>Clostridia</taxon>
        <taxon>Lachnospirales</taxon>
        <taxon>Lachnospiraceae</taxon>
        <taxon>Sellimonas</taxon>
    </lineage>
</organism>
<keyword evidence="5" id="KW-1185">Reference proteome</keyword>
<dbReference type="AlphaFoldDB" id="A0A9W6C731"/>
<dbReference type="RefSeq" id="WP_171027868.1">
    <property type="nucleotide sequence ID" value="NZ_BSBO01000017.1"/>
</dbReference>
<dbReference type="SUPFAM" id="SSF48208">
    <property type="entry name" value="Six-hairpin glycosidases"/>
    <property type="match status" value="1"/>
</dbReference>
<feature type="domain" description="Non-reducing end beta-L-arabinofuranosidase-like GH127 catalytic" evidence="1">
    <location>
        <begin position="196"/>
        <end position="572"/>
    </location>
</feature>
<dbReference type="Pfam" id="PF20578">
    <property type="entry name" value="aBig_2"/>
    <property type="match status" value="1"/>
</dbReference>
<feature type="domain" description="Non-reducing end beta-L-arabinofuranosidase-like GH127 middle" evidence="3">
    <location>
        <begin position="583"/>
        <end position="659"/>
    </location>
</feature>
<evidence type="ECO:0000259" key="3">
    <source>
        <dbReference type="Pfam" id="PF20736"/>
    </source>
</evidence>
<evidence type="ECO:0000313" key="4">
    <source>
        <dbReference type="EMBL" id="GLG04619.1"/>
    </source>
</evidence>
<evidence type="ECO:0000259" key="2">
    <source>
        <dbReference type="Pfam" id="PF20578"/>
    </source>
</evidence>
<dbReference type="InterPro" id="IPR049046">
    <property type="entry name" value="Beta-AFase-like_GH127_middle"/>
</dbReference>
<evidence type="ECO:0000313" key="5">
    <source>
        <dbReference type="Proteomes" id="UP001145145"/>
    </source>
</evidence>